<gene>
    <name evidence="2" type="ORF">A3196_08570</name>
</gene>
<keyword evidence="1" id="KW-0472">Membrane</keyword>
<dbReference type="Proteomes" id="UP000094849">
    <property type="component" value="Unassembled WGS sequence"/>
</dbReference>
<dbReference type="EMBL" id="LVJZ01000003">
    <property type="protein sequence ID" value="ODB96804.1"/>
    <property type="molecule type" value="Genomic_DNA"/>
</dbReference>
<evidence type="ECO:0000313" key="3">
    <source>
        <dbReference type="Proteomes" id="UP000094849"/>
    </source>
</evidence>
<comment type="caution">
    <text evidence="2">The sequence shown here is derived from an EMBL/GenBank/DDBJ whole genome shotgun (WGS) entry which is preliminary data.</text>
</comment>
<keyword evidence="1" id="KW-0812">Transmembrane</keyword>
<keyword evidence="3" id="KW-1185">Reference proteome</keyword>
<protein>
    <submittedName>
        <fullName evidence="2">Uncharacterized protein</fullName>
    </submittedName>
</protein>
<dbReference type="STRING" id="1818881.A3196_08570"/>
<proteinExistence type="predicted"/>
<dbReference type="AlphaFoldDB" id="A0A1E2UQN5"/>
<sequence>MYKKFISTFFIFAFLIFCVQLIVNYYFDPYGFNGRLKHIDSKAVKIFKPYDVIEKEPSTVIIGNSRNYYSFSPSHTGKNSTYNLSFPGIGIAQIRSLYEHILKAEIDIDELIITLDSFCDPLTIRSISNSLDDRVLISEDNPQIRTLVNKVLFYLSLDASYTSYRNIRKPKDNFMSSDGRAVKFNEYNYLKKGPGNALIERESRNIFRRVNRTNSIKAASYSDYKKQCKTVNLDYIINSTIENNIKVSFFLNPVNARYWEIYAHFDGLPSYVHYPKKLIQEKLNTIAEEHQHQFEGFDFLRLNAFTLEPLSYSDIEERTYWYESSHYNLAFGNIVLSNIFDKNFERTQLVANLKDTDLDQDYLKQKSLLEEWRNTNPELNNEIRNSIENSTN</sequence>
<evidence type="ECO:0000313" key="2">
    <source>
        <dbReference type="EMBL" id="ODB96804.1"/>
    </source>
</evidence>
<reference evidence="2 3" key="1">
    <citation type="submission" date="2016-03" db="EMBL/GenBank/DDBJ databases">
        <title>Chemosynthetic sulphur-oxidizing symbionts of marine invertebrate animals are capable of nitrogen fixation.</title>
        <authorList>
            <person name="Petersen J.M."/>
            <person name="Kemper A."/>
            <person name="Gruber-Vodicka H."/>
            <person name="Cardini U."/>
            <person name="Geest Mvander."/>
            <person name="Kleiner M."/>
            <person name="Bulgheresi S."/>
            <person name="Fussmann M."/>
            <person name="Herbold C."/>
            <person name="Seah B.K.B."/>
            <person name="Antony C.Paul."/>
            <person name="Liu D."/>
            <person name="Belitz A."/>
            <person name="Weber M."/>
        </authorList>
    </citation>
    <scope>NUCLEOTIDE SEQUENCE [LARGE SCALE GENOMIC DNA]</scope>
    <source>
        <strain evidence="2">G_D</strain>
    </source>
</reference>
<accession>A0A1E2UQN5</accession>
<keyword evidence="1" id="KW-1133">Transmembrane helix</keyword>
<feature type="transmembrane region" description="Helical" evidence="1">
    <location>
        <begin position="6"/>
        <end position="27"/>
    </location>
</feature>
<name>A0A1E2UQN5_9GAMM</name>
<organism evidence="2 3">
    <name type="scientific">Candidatus Thiodiazotropha endoloripes</name>
    <dbReference type="NCBI Taxonomy" id="1818881"/>
    <lineage>
        <taxon>Bacteria</taxon>
        <taxon>Pseudomonadati</taxon>
        <taxon>Pseudomonadota</taxon>
        <taxon>Gammaproteobacteria</taxon>
        <taxon>Chromatiales</taxon>
        <taxon>Sedimenticolaceae</taxon>
        <taxon>Candidatus Thiodiazotropha</taxon>
    </lineage>
</organism>
<evidence type="ECO:0000256" key="1">
    <source>
        <dbReference type="SAM" id="Phobius"/>
    </source>
</evidence>